<protein>
    <submittedName>
        <fullName evidence="2">HIT domain-containing protein</fullName>
    </submittedName>
</protein>
<sequence>MENVADCMFCDIAQKTDKSILKANNKFVVIKDIKPHAKHHYLVISKTHISKITDVKASDIELIKSMESLGRAYLRAILKDEGEADIVEDMLRVGFHQPPMVSVKHLHMHILYPINSMGLINRHIVFRPGRFFKSATDVMVEMEKNLLQEDNNTNIAKETKKEHEAKASPQELRDCIANNQ</sequence>
<dbReference type="Proteomes" id="UP000095286">
    <property type="component" value="Unplaced"/>
</dbReference>
<accession>A0AC35UGA8</accession>
<dbReference type="WBParaSite" id="RSKR_0001147100.1">
    <property type="protein sequence ID" value="RSKR_0001147100.1"/>
    <property type="gene ID" value="RSKR_0001147100"/>
</dbReference>
<evidence type="ECO:0000313" key="2">
    <source>
        <dbReference type="WBParaSite" id="RSKR_0001147100.1"/>
    </source>
</evidence>
<evidence type="ECO:0000313" key="1">
    <source>
        <dbReference type="Proteomes" id="UP000095286"/>
    </source>
</evidence>
<proteinExistence type="predicted"/>
<organism evidence="1 2">
    <name type="scientific">Rhabditophanes sp. KR3021</name>
    <dbReference type="NCBI Taxonomy" id="114890"/>
    <lineage>
        <taxon>Eukaryota</taxon>
        <taxon>Metazoa</taxon>
        <taxon>Ecdysozoa</taxon>
        <taxon>Nematoda</taxon>
        <taxon>Chromadorea</taxon>
        <taxon>Rhabditida</taxon>
        <taxon>Tylenchina</taxon>
        <taxon>Panagrolaimomorpha</taxon>
        <taxon>Strongyloidoidea</taxon>
        <taxon>Alloionematidae</taxon>
        <taxon>Rhabditophanes</taxon>
    </lineage>
</organism>
<reference evidence="2" key="1">
    <citation type="submission" date="2016-11" db="UniProtKB">
        <authorList>
            <consortium name="WormBaseParasite"/>
        </authorList>
    </citation>
    <scope>IDENTIFICATION</scope>
    <source>
        <strain evidence="2">KR3021</strain>
    </source>
</reference>
<name>A0AC35UGA8_9BILA</name>